<dbReference type="EMBL" id="CCSB01000001">
    <property type="protein sequence ID" value="CDZ76822.1"/>
    <property type="molecule type" value="Genomic_DNA"/>
</dbReference>
<dbReference type="NCBIfam" id="NF033819">
    <property type="entry name" value="IS66_TnpB"/>
    <property type="match status" value="1"/>
</dbReference>
<dbReference type="Proteomes" id="UP000044071">
    <property type="component" value="Unassembled WGS sequence"/>
</dbReference>
<protein>
    <submittedName>
        <fullName evidence="1">IS66 Orf2 like protein</fullName>
    </submittedName>
</protein>
<sequence>MVIEPVDFRKGIDGLKALCKQKLFNDPFSGIVFVFTNRMHTSIKLLVYDASGFWLCQKRFSRGKLAWWPTGSNPSVSLRACELMILLAQGHPVKAGLPEDWLSVSHAARVDSSKAKVFS</sequence>
<dbReference type="STRING" id="1034943.BN59_01098"/>
<dbReference type="Pfam" id="PF05717">
    <property type="entry name" value="TnpB_IS66"/>
    <property type="match status" value="1"/>
</dbReference>
<dbReference type="AlphaFoldDB" id="A0A078KV00"/>
<accession>A0A078KV00</accession>
<keyword evidence="2" id="KW-1185">Reference proteome</keyword>
<evidence type="ECO:0000313" key="2">
    <source>
        <dbReference type="Proteomes" id="UP000044071"/>
    </source>
</evidence>
<dbReference type="eggNOG" id="COG3436">
    <property type="taxonomic scope" value="Bacteria"/>
</dbReference>
<name>A0A078KV00_9GAMM</name>
<dbReference type="InterPro" id="IPR008878">
    <property type="entry name" value="Transposase_IS66_Orf2"/>
</dbReference>
<gene>
    <name evidence="1" type="ORF">BN59_01098</name>
</gene>
<evidence type="ECO:0000313" key="1">
    <source>
        <dbReference type="EMBL" id="CDZ76822.1"/>
    </source>
</evidence>
<organism evidence="1 2">
    <name type="scientific">Legionella massiliensis</name>
    <dbReference type="NCBI Taxonomy" id="1034943"/>
    <lineage>
        <taxon>Bacteria</taxon>
        <taxon>Pseudomonadati</taxon>
        <taxon>Pseudomonadota</taxon>
        <taxon>Gammaproteobacteria</taxon>
        <taxon>Legionellales</taxon>
        <taxon>Legionellaceae</taxon>
        <taxon>Legionella</taxon>
    </lineage>
</organism>
<dbReference type="PANTHER" id="PTHR36455">
    <property type="match status" value="1"/>
</dbReference>
<dbReference type="PANTHER" id="PTHR36455:SF1">
    <property type="entry name" value="BLR8292 PROTEIN"/>
    <property type="match status" value="1"/>
</dbReference>
<reference evidence="1 2" key="1">
    <citation type="submission" date="2014-06" db="EMBL/GenBank/DDBJ databases">
        <authorList>
            <person name="Urmite Genomes Urmite Genomes"/>
        </authorList>
    </citation>
    <scope>NUCLEOTIDE SEQUENCE [LARGE SCALE GENOMIC DNA]</scope>
</reference>
<proteinExistence type="predicted"/>